<feature type="compositionally biased region" description="Basic and acidic residues" evidence="1">
    <location>
        <begin position="1150"/>
        <end position="1172"/>
    </location>
</feature>
<feature type="region of interest" description="Disordered" evidence="1">
    <location>
        <begin position="1148"/>
        <end position="1172"/>
    </location>
</feature>
<organism evidence="3 4">
    <name type="scientific">Streptomyces rimosus subsp. rimosus (strain ATCC 10970 / DSM 40260 / JCM 4667 / NRRL 2234)</name>
    <dbReference type="NCBI Taxonomy" id="1265868"/>
    <lineage>
        <taxon>Bacteria</taxon>
        <taxon>Bacillati</taxon>
        <taxon>Actinomycetota</taxon>
        <taxon>Actinomycetes</taxon>
        <taxon>Kitasatosporales</taxon>
        <taxon>Streptomycetaceae</taxon>
        <taxon>Streptomyces</taxon>
    </lineage>
</organism>
<dbReference type="PANTHER" id="PTHR10098:SF108">
    <property type="entry name" value="TETRATRICOPEPTIDE REPEAT PROTEIN 28"/>
    <property type="match status" value="1"/>
</dbReference>
<name>A0A8A1V109_STRR1</name>
<accession>A0A8A1V109</accession>
<dbReference type="InterPro" id="IPR024983">
    <property type="entry name" value="CHAT_dom"/>
</dbReference>
<evidence type="ECO:0000313" key="4">
    <source>
        <dbReference type="Proteomes" id="UP000011074"/>
    </source>
</evidence>
<reference evidence="3" key="2">
    <citation type="submission" date="2020-01" db="EMBL/GenBank/DDBJ databases">
        <authorList>
            <person name="Algora L."/>
            <person name="Schniete J.K."/>
            <person name="MacFadyen A."/>
            <person name="Hoskisson P.A."/>
            <person name="Hunter I.S."/>
            <person name="Herron P.R."/>
        </authorList>
    </citation>
    <scope>NUCLEOTIDE SEQUENCE</scope>
    <source>
        <strain evidence="3">ATCC 10970</strain>
    </source>
</reference>
<reference evidence="3" key="3">
    <citation type="journal article" date="2021" name="bioRxiv">
        <title>Bilateral symmetry of linear streptomycete chromosomes.</title>
        <authorList>
            <person name="Algora-Gallardo L."/>
            <person name="Schniete J.K."/>
            <person name="Mark D.R."/>
            <person name="Hunter I.S."/>
            <person name="Herron P.R."/>
        </authorList>
    </citation>
    <scope>NUCLEOTIDE SEQUENCE</scope>
    <source>
        <strain evidence="3">ATCC 10970</strain>
    </source>
</reference>
<protein>
    <submittedName>
        <fullName evidence="3">CHAT domain-containing protein</fullName>
    </submittedName>
</protein>
<gene>
    <name evidence="3" type="ORF">SRIM_037955</name>
</gene>
<evidence type="ECO:0000313" key="3">
    <source>
        <dbReference type="EMBL" id="QST85141.1"/>
    </source>
</evidence>
<dbReference type="PANTHER" id="PTHR10098">
    <property type="entry name" value="RAPSYN-RELATED"/>
    <property type="match status" value="1"/>
</dbReference>
<dbReference type="EMBL" id="CP048261">
    <property type="protein sequence ID" value="QST85141.1"/>
    <property type="molecule type" value="Genomic_DNA"/>
</dbReference>
<proteinExistence type="predicted"/>
<dbReference type="Proteomes" id="UP000011074">
    <property type="component" value="Chromosome"/>
</dbReference>
<sequence>MIPATEIIALLLATGPPLPQGPAAGAPLVAAAAALAVGEPKRALRLLDGAGGQREDGAAAAALRLAAHTLDLNRYPGQGGAVMSWEETRSAAGPAPEPSTPESALVVLAAARLVPVLQSARDIAANSSIAGDPQAAGQAVELLRQLSGDIEASGSPALSVYHRVATADVARRAGRTEEAARLLESCRPLVRGDALAGAHLLLAEGDLALEPESHPELLGLRLAEAPGLPALSQAGDPLAAEVHYARAEALYVRVGAGLGCAEAALRRAHVARRRGDAVARDRFAEEARRRAALAGGGALTWLVEFQHALDRLGDGEQVPDSALDAVTGWTVRDGSTSFTRGLLRLVVARCRAWREEGATLPALRALRLARRIAAGTDAPAESGIVDAAHVDIVGGANYGRAPAVLLAADTAHAVSELRRAPAGVLDWTRAALLAMRFDQAAETLADPELKAIAAARLTEIEAVGATLADRGQDAVGQVAEAVRESARRARTLLLRYRGRRAESAGFRDEARVLLLRALALAEEQQDAMLRAVLLSELGRRPEARTLAGRLYDAGGLHPDHAVSLFLAVRDPRAAQRAQSALDASGPPGETERPWEDPARRAELYEALGDHAAAARTAERAVDLFEHRTAQLVRDALRSSATDHPLVAGMYHTAVLAHLGLAARTTGYRARAELAAAFELADRCRGIAAGVVHSLDTLPTGAPTAAARRWLRAGSAWSATYEGLVDEVSADPERTPTSVTLRRRVLAAEDTLDGAESEVARLAPQLLAHRRLAQPDAGVAEIQRALPADSALLLYETLDDELIVWTVGRRTIRCHRAPVRARDLACDVRHFHTACAAGRDDERGAAELSELLLAPATRRLDACGRLFVAPHGALSLLPFHALPVRGGLLGERFTVSYLPSAGLLTRAGAGGRPRLDGPALVVGDPAYAPHRGLPRLPGTATEAATVARLLGTEPLLRSAATAQAVAEAAPGRPVLHLATHGVLYERGPNRSFVALAGHDRLAVGDLLGLDLNADLVVLSACHTGRGTATAGGDLVGLARAAVASGARHVVVSLWPVDDETGCLLMAALYEGLVSGLGVSDALAAAQRRIRRLDAAGRQRAYARLRDRAGTEAAAPGPRDGRVPAAVARAARPEGPYHWAPFIHIGGADGLRAADGREPGRTGLHDTSPGDRHD</sequence>
<feature type="region of interest" description="Disordered" evidence="1">
    <location>
        <begin position="576"/>
        <end position="596"/>
    </location>
</feature>
<feature type="domain" description="CHAT" evidence="2">
    <location>
        <begin position="844"/>
        <end position="1144"/>
    </location>
</feature>
<evidence type="ECO:0000259" key="2">
    <source>
        <dbReference type="Pfam" id="PF12770"/>
    </source>
</evidence>
<dbReference type="Pfam" id="PF12770">
    <property type="entry name" value="CHAT"/>
    <property type="match status" value="1"/>
</dbReference>
<dbReference type="RefSeq" id="WP_030181440.1">
    <property type="nucleotide sequence ID" value="NZ_CP048261.1"/>
</dbReference>
<reference evidence="3" key="1">
    <citation type="submission" date="2012-12" db="EMBL/GenBank/DDBJ databases">
        <authorList>
            <person name="Pethick F.E."/>
            <person name="MacFadyen A.C."/>
            <person name="Tang Z."/>
            <person name="Sangal V."/>
            <person name="Tze-Tze L."/>
            <person name="Chu J."/>
            <person name="Guo M."/>
            <person name="Kirby R."/>
            <person name="Hoskisson P.A."/>
            <person name="Herron P.R."/>
            <person name="Hunter I.S."/>
        </authorList>
    </citation>
    <scope>NUCLEOTIDE SEQUENCE</scope>
    <source>
        <strain evidence="3">ATCC 10970</strain>
    </source>
</reference>
<dbReference type="GeneID" id="66859896"/>
<evidence type="ECO:0000256" key="1">
    <source>
        <dbReference type="SAM" id="MobiDB-lite"/>
    </source>
</evidence>
<dbReference type="AlphaFoldDB" id="A0A8A1V109"/>